<evidence type="ECO:0000256" key="3">
    <source>
        <dbReference type="SAM" id="Coils"/>
    </source>
</evidence>
<evidence type="ECO:0000259" key="5">
    <source>
        <dbReference type="PROSITE" id="PS51651"/>
    </source>
</evidence>
<evidence type="ECO:0000259" key="4">
    <source>
        <dbReference type="PROSITE" id="PS51650"/>
    </source>
</evidence>
<evidence type="ECO:0000313" key="6">
    <source>
        <dbReference type="EMBL" id="OHT13013.1"/>
    </source>
</evidence>
<reference evidence="6" key="1">
    <citation type="submission" date="2016-10" db="EMBL/GenBank/DDBJ databases">
        <authorList>
            <person name="Benchimol M."/>
            <person name="Almeida L.G."/>
            <person name="Vasconcelos A.T."/>
            <person name="Perreira-Neves A."/>
            <person name="Rosa I.A."/>
            <person name="Tasca T."/>
            <person name="Bogo M.R."/>
            <person name="de Souza W."/>
        </authorList>
    </citation>
    <scope>NUCLEOTIDE SEQUENCE [LARGE SCALE GENOMIC DNA]</scope>
    <source>
        <strain evidence="6">K</strain>
    </source>
</reference>
<dbReference type="GeneID" id="94825981"/>
<keyword evidence="1" id="KW-0344">Guanine-nucleotide releasing factor</keyword>
<comment type="similarity">
    <text evidence="2">Belongs to the DOCK family.</text>
</comment>
<dbReference type="InterPro" id="IPR027357">
    <property type="entry name" value="DOCKER_dom"/>
</dbReference>
<dbReference type="OrthoDB" id="47328at2759"/>
<dbReference type="Gene3D" id="1.25.40.410">
    <property type="match status" value="1"/>
</dbReference>
<dbReference type="EMBL" id="MLAK01000549">
    <property type="protein sequence ID" value="OHT13013.1"/>
    <property type="molecule type" value="Genomic_DNA"/>
</dbReference>
<dbReference type="PROSITE" id="PS51650">
    <property type="entry name" value="C2_DOCK"/>
    <property type="match status" value="1"/>
</dbReference>
<dbReference type="InterPro" id="IPR043162">
    <property type="entry name" value="DOCK_C_lobe_C"/>
</dbReference>
<dbReference type="Pfam" id="PF06920">
    <property type="entry name" value="DHR-2_Lobe_A"/>
    <property type="match status" value="1"/>
</dbReference>
<feature type="domain" description="DOCKER" evidence="5">
    <location>
        <begin position="1112"/>
        <end position="1557"/>
    </location>
</feature>
<dbReference type="InterPro" id="IPR046773">
    <property type="entry name" value="DOCKER_Lobe_C"/>
</dbReference>
<dbReference type="InterPro" id="IPR046770">
    <property type="entry name" value="DOCKER_Lobe_B"/>
</dbReference>
<dbReference type="InterPro" id="IPR026791">
    <property type="entry name" value="DOCK"/>
</dbReference>
<organism evidence="6 7">
    <name type="scientific">Tritrichomonas foetus</name>
    <dbReference type="NCBI Taxonomy" id="1144522"/>
    <lineage>
        <taxon>Eukaryota</taxon>
        <taxon>Metamonada</taxon>
        <taxon>Parabasalia</taxon>
        <taxon>Tritrichomonadida</taxon>
        <taxon>Tritrichomonadidae</taxon>
        <taxon>Tritrichomonas</taxon>
    </lineage>
</organism>
<dbReference type="GO" id="GO:0007264">
    <property type="term" value="P:small GTPase-mediated signal transduction"/>
    <property type="evidence" value="ECO:0007669"/>
    <property type="project" value="InterPro"/>
</dbReference>
<keyword evidence="3" id="KW-0175">Coiled coil</keyword>
<evidence type="ECO:0000313" key="7">
    <source>
        <dbReference type="Proteomes" id="UP000179807"/>
    </source>
</evidence>
<dbReference type="Pfam" id="PF20421">
    <property type="entry name" value="DHR-2_Lobe_C"/>
    <property type="match status" value="1"/>
</dbReference>
<keyword evidence="7" id="KW-1185">Reference proteome</keyword>
<dbReference type="InterPro" id="IPR046769">
    <property type="entry name" value="DOCKER_Lobe_A"/>
</dbReference>
<dbReference type="Pfam" id="PF14429">
    <property type="entry name" value="DOCK-C2"/>
    <property type="match status" value="1"/>
</dbReference>
<sequence length="1557" mass="181232">MSKNDSKNIQVLKWLEKDRASIRNHLNKSLILGLKDIKNPLFLSNCKYLDDDEDSKKNIFIKPYTEKCKRLEINSDEIPKKDFNLDRKIVFKSQIQEPNGNIEMNLDIQVDPAGSFFIGHNFDDDKKILYDPKLSQFKVKEEEVLLTSLVSFETNFNFVEPVVCSAFLFSDHKITSEIWHFVPDQTLPFFERYNLKVNSNHNVSFRHLNYYADKSKVYFVVVLNRCLQSKNGIICNKFYSKGSNSLLKDANQSVTKSWPKNANLYSSFAITFVSLSDLIFYQSGITLPEPFEIFSTPTCDFIDNLINDTPSSTRKSFGFKIKFIANTRKIQDLNVLVNEGYSILESLNPLPLEPILHFHNKFIIVLKNVRFKSSPEVKSTSVFAKLSLRLGLTGKGIAVLKNRYNNEYVNRVWTNCEYKVKIPTFNETFVIELPYDVDPNTCIFIEYYGPKRKGHDKPFLFGYSILQLFNDEIFIHDGLHHIPVIYKGQDPSQVVSNPNNEVCIETILHSSIYYNNHSLNSIIKFKYDNNSMNGNNHPDFLGLENVDSEIILRNLYLIIDSLIHYFIQYTNEVIKAFEIIVKKIQPIYEGFDTFLKEFAIDYAFWNDDNTQNFSQVLLKEWSMIMSNDKEKIGSERFDIYLADFFFILIIKSLMRSNNTDIDNPLIEFTKSLSESVEPLTNSGLMQAKKLCKSFGYFLTMLFDLGFCSLSINLIDVIVKALSDSPNYHIVLVHFIEYAFQPRLLVSSMFFFPKIIEIIILLIYKAKDNTDSQPLQSFFSILLKIFSQLDEYLQEEIASKLLCTLSILNPLPDTFFANLHDIQPILLFYVFIITYSTKENFIEWWEKSNHDNMFSSMHTLLNKIKRSALFENTNQSNYFQEIENTYNKPRAAKTVNTRIYLAQHKKANFLSKSISTDLRIPEKRKEEILYSTQHGILHIVEILSEIELENDEKMSEKNSSIPLYNPNNKLSTFSQITKIIYHLLCSDIAVDFIQPIINLCCRIAASNIEKLFYQCCPVLPRILSKVLSLGKTDNFCYNLFISIFNADRRIHKNNHRSISICIRSFFIDESFIADVNVSAICDLIQNIKIINEQLANQNIDYEAKADLLFEESRLLVLSPDSQIQVLDMLANLHKQNEYYEEEVQVLILEAAIILEYLNLHKKLPMSLFSNCNSIHASDIFQGICSVYQLAACPDNIVQDMLTVPSYCDSNSFTWYSFIDKINYIINRCHQENLLETATLLIDVIWPFIEPNQMYLTTSTILQNEADIMKELSEIPPDQDRFFGHYFKVTFYGNILGNFDGSTYIYREKKLTHLFELTTRIMKYYQSIHGEDKIELIKESGTIDVSTLNENKGYIQITFIEPYFNKSNRSNRKTNHEKCHNITQFYFDTPFTKDSHKAQGNVDQQWLCRTVLTVKTSMPFCLKRQKVLRENINTFELQPIRVAYRQLRDRTIQLQSAIDINDYRNIQQLLHGSLLVQVNEGPVKMAEVFLKSNNLNDDKNNEKYIMKMKNAFQDFISTLNDGIEKHSIYVGENPMFIPLQRELETSFFSLKEQIDMYIS</sequence>
<dbReference type="GO" id="GO:0005085">
    <property type="term" value="F:guanyl-nucleotide exchange factor activity"/>
    <property type="evidence" value="ECO:0007669"/>
    <property type="project" value="UniProtKB-KW"/>
</dbReference>
<accession>A0A1J4KU45</accession>
<feature type="coiled-coil region" evidence="3">
    <location>
        <begin position="1083"/>
        <end position="1148"/>
    </location>
</feature>
<dbReference type="InterPro" id="IPR043161">
    <property type="entry name" value="DOCK_C_lobe_A"/>
</dbReference>
<dbReference type="VEuPathDB" id="TrichDB:TRFO_03412"/>
<dbReference type="RefSeq" id="XP_068366149.1">
    <property type="nucleotide sequence ID" value="XM_068491277.1"/>
</dbReference>
<dbReference type="InterPro" id="IPR035892">
    <property type="entry name" value="C2_domain_sf"/>
</dbReference>
<dbReference type="PANTHER" id="PTHR23317">
    <property type="entry name" value="DEDICATOR OF CYTOKINESIS DOCK"/>
    <property type="match status" value="1"/>
</dbReference>
<protein>
    <recommendedName>
        <fullName evidence="8">Dedicator of cytokinesis family protein</fullName>
    </recommendedName>
</protein>
<dbReference type="CDD" id="cd11684">
    <property type="entry name" value="DHR2_DOCK"/>
    <property type="match status" value="1"/>
</dbReference>
<proteinExistence type="inferred from homology"/>
<evidence type="ECO:0008006" key="8">
    <source>
        <dbReference type="Google" id="ProtNLM"/>
    </source>
</evidence>
<dbReference type="Pfam" id="PF20422">
    <property type="entry name" value="DHR-2_Lobe_B"/>
    <property type="match status" value="1"/>
</dbReference>
<gene>
    <name evidence="6" type="ORF">TRFO_03412</name>
</gene>
<dbReference type="InterPro" id="IPR027007">
    <property type="entry name" value="C2_DOCK-type_domain"/>
</dbReference>
<evidence type="ECO:0000256" key="2">
    <source>
        <dbReference type="PROSITE-ProRule" id="PRU00983"/>
    </source>
</evidence>
<dbReference type="Gene3D" id="1.20.58.740">
    <property type="match status" value="1"/>
</dbReference>
<comment type="caution">
    <text evidence="6">The sequence shown here is derived from an EMBL/GenBank/DDBJ whole genome shotgun (WGS) entry which is preliminary data.</text>
</comment>
<dbReference type="PROSITE" id="PS51651">
    <property type="entry name" value="DOCKER"/>
    <property type="match status" value="1"/>
</dbReference>
<name>A0A1J4KU45_9EUKA</name>
<dbReference type="Gene3D" id="2.60.40.150">
    <property type="entry name" value="C2 domain"/>
    <property type="match status" value="1"/>
</dbReference>
<dbReference type="PANTHER" id="PTHR23317:SF76">
    <property type="entry name" value="LD20667P"/>
    <property type="match status" value="1"/>
</dbReference>
<dbReference type="Proteomes" id="UP000179807">
    <property type="component" value="Unassembled WGS sequence"/>
</dbReference>
<feature type="domain" description="C2 DOCK-type" evidence="4">
    <location>
        <begin position="359"/>
        <end position="526"/>
    </location>
</feature>
<evidence type="ECO:0000256" key="1">
    <source>
        <dbReference type="ARBA" id="ARBA00022658"/>
    </source>
</evidence>